<comment type="caution">
    <text evidence="2">The sequence shown here is derived from an EMBL/GenBank/DDBJ whole genome shotgun (WGS) entry which is preliminary data.</text>
</comment>
<dbReference type="RefSeq" id="WP_302711759.1">
    <property type="nucleotide sequence ID" value="NZ_JAULRT010000035.1"/>
</dbReference>
<feature type="transmembrane region" description="Helical" evidence="1">
    <location>
        <begin position="36"/>
        <end position="61"/>
    </location>
</feature>
<organism evidence="2 3">
    <name type="scientific">Gilvimarinus algae</name>
    <dbReference type="NCBI Taxonomy" id="3058037"/>
    <lineage>
        <taxon>Bacteria</taxon>
        <taxon>Pseudomonadati</taxon>
        <taxon>Pseudomonadota</taxon>
        <taxon>Gammaproteobacteria</taxon>
        <taxon>Cellvibrionales</taxon>
        <taxon>Cellvibrionaceae</taxon>
        <taxon>Gilvimarinus</taxon>
    </lineage>
</organism>
<gene>
    <name evidence="2" type="ORF">QWI16_05515</name>
</gene>
<proteinExistence type="predicted"/>
<feature type="transmembrane region" description="Helical" evidence="1">
    <location>
        <begin position="73"/>
        <end position="91"/>
    </location>
</feature>
<sequence>MLKTIQRRVFVSVSLAAFLSVMLVTSVLMFSQRHTVSTALIHTAVGAAMLLFAFWHLANNFAPLKQYFRARRLWASIAVVAAIGLLLASYLPVKPLYQFYLWGSTLRAMNNSEDRTLIRYVQLDFNPDGAEGLALRMDLRAGPHMAYPQYAFWLETLEGAFIQPLYVTQSVARSQFDNKAILQEDVVLTSNPFDGNAHEGESLFSFISEPRTSSSRFRRESLPVFLHKSGAIRSDSESVDLSTIDGYSGATLNDSFLLDTVSPLEVSRRYRLRLEINQSFDFNEYYSSDQFSEDPVYSGNGYSAQPSLIYEAIIDAGSKQTYYPMTLIGHGHHSGQNGEVYPDLSHITTARSIVDRIIIELRRETTGPES</sequence>
<evidence type="ECO:0000313" key="2">
    <source>
        <dbReference type="EMBL" id="MDO3381624.1"/>
    </source>
</evidence>
<evidence type="ECO:0000256" key="1">
    <source>
        <dbReference type="SAM" id="Phobius"/>
    </source>
</evidence>
<evidence type="ECO:0000313" key="3">
    <source>
        <dbReference type="Proteomes" id="UP001168380"/>
    </source>
</evidence>
<dbReference type="EMBL" id="JAULRT010000035">
    <property type="protein sequence ID" value="MDO3381624.1"/>
    <property type="molecule type" value="Genomic_DNA"/>
</dbReference>
<reference evidence="2" key="1">
    <citation type="submission" date="2023-07" db="EMBL/GenBank/DDBJ databases">
        <title>Gilvimarinus algae sp. nov., isolated from the surface of Kelp.</title>
        <authorList>
            <person name="Sun Y.Y."/>
            <person name="Gong Y."/>
            <person name="Du Z.J."/>
        </authorList>
    </citation>
    <scope>NUCLEOTIDE SEQUENCE</scope>
    <source>
        <strain evidence="2">SDUM040014</strain>
    </source>
</reference>
<accession>A0ABT8TDI5</accession>
<keyword evidence="3" id="KW-1185">Reference proteome</keyword>
<name>A0ABT8TDI5_9GAMM</name>
<keyword evidence="1" id="KW-1133">Transmembrane helix</keyword>
<evidence type="ECO:0008006" key="4">
    <source>
        <dbReference type="Google" id="ProtNLM"/>
    </source>
</evidence>
<keyword evidence="1" id="KW-0812">Transmembrane</keyword>
<feature type="transmembrane region" description="Helical" evidence="1">
    <location>
        <begin position="9"/>
        <end position="30"/>
    </location>
</feature>
<protein>
    <recommendedName>
        <fullName evidence="4">DUF4405 domain-containing protein</fullName>
    </recommendedName>
</protein>
<dbReference type="Proteomes" id="UP001168380">
    <property type="component" value="Unassembled WGS sequence"/>
</dbReference>
<keyword evidence="1" id="KW-0472">Membrane</keyword>